<evidence type="ECO:0000256" key="2">
    <source>
        <dbReference type="ARBA" id="ARBA00009773"/>
    </source>
</evidence>
<evidence type="ECO:0000256" key="1">
    <source>
        <dbReference type="ARBA" id="ARBA00004141"/>
    </source>
</evidence>
<feature type="transmembrane region" description="Helical" evidence="6">
    <location>
        <begin position="154"/>
        <end position="172"/>
    </location>
</feature>
<feature type="transmembrane region" description="Helical" evidence="6">
    <location>
        <begin position="306"/>
        <end position="336"/>
    </location>
</feature>
<protein>
    <submittedName>
        <fullName evidence="7">Putative permease</fullName>
    </submittedName>
</protein>
<gene>
    <name evidence="7" type="ORF">UY44_C0003G0008</name>
</gene>
<feature type="transmembrane region" description="Helical" evidence="6">
    <location>
        <begin position="62"/>
        <end position="84"/>
    </location>
</feature>
<dbReference type="Proteomes" id="UP000033965">
    <property type="component" value="Unassembled WGS sequence"/>
</dbReference>
<accession>A0A0G1VST3</accession>
<feature type="transmembrane region" description="Helical" evidence="6">
    <location>
        <begin position="235"/>
        <end position="257"/>
    </location>
</feature>
<evidence type="ECO:0000256" key="3">
    <source>
        <dbReference type="ARBA" id="ARBA00022692"/>
    </source>
</evidence>
<keyword evidence="3 6" id="KW-0812">Transmembrane</keyword>
<evidence type="ECO:0000256" key="5">
    <source>
        <dbReference type="ARBA" id="ARBA00023136"/>
    </source>
</evidence>
<name>A0A0G1VST3_9BACT</name>
<dbReference type="EMBL" id="LCPZ01000003">
    <property type="protein sequence ID" value="KKW09335.1"/>
    <property type="molecule type" value="Genomic_DNA"/>
</dbReference>
<reference evidence="7 8" key="1">
    <citation type="journal article" date="2015" name="Nature">
        <title>rRNA introns, odd ribosomes, and small enigmatic genomes across a large radiation of phyla.</title>
        <authorList>
            <person name="Brown C.T."/>
            <person name="Hug L.A."/>
            <person name="Thomas B.C."/>
            <person name="Sharon I."/>
            <person name="Castelle C.J."/>
            <person name="Singh A."/>
            <person name="Wilkins M.J."/>
            <person name="Williams K.H."/>
            <person name="Banfield J.F."/>
        </authorList>
    </citation>
    <scope>NUCLEOTIDE SEQUENCE [LARGE SCALE GENOMIC DNA]</scope>
</reference>
<proteinExistence type="inferred from homology"/>
<feature type="transmembrane region" description="Helical" evidence="6">
    <location>
        <begin position="9"/>
        <end position="26"/>
    </location>
</feature>
<evidence type="ECO:0000313" key="7">
    <source>
        <dbReference type="EMBL" id="KKW09335.1"/>
    </source>
</evidence>
<sequence length="350" mass="39112">MDFSKIRNYLFLGLLLLATVLFFYIIRPFAYPLFWAAVMANLFYPMFLRLERLIRHPNLSALIVIFIASIIILLPLTILGTLLVKESVELYGALNDNQGQISATIQQINRLARENSYLAALKINDAVFAEKITELGRLVVNFIFNAATDFTQNSFQFIAYFFITLYTMFFFVRDGEKILKKLMYLCPLGNRYETMLYKKFTSTTSATIKGVFLISALQGLCGGILFAAAGISGAAIWGIIMAALSVIPVTGAFVVWLPAGVIMLLLGNFTQGIIILAVGAVIISTIDNFLRPVVVGKDLQIHPLLILFSTLGGLLLFGLSGFVIGPIITALFLTFWQMYEEYYHQELTRN</sequence>
<dbReference type="PANTHER" id="PTHR21716">
    <property type="entry name" value="TRANSMEMBRANE PROTEIN"/>
    <property type="match status" value="1"/>
</dbReference>
<comment type="caution">
    <text evidence="7">The sequence shown here is derived from an EMBL/GenBank/DDBJ whole genome shotgun (WGS) entry which is preliminary data.</text>
</comment>
<comment type="similarity">
    <text evidence="2">Belongs to the autoinducer-2 exporter (AI-2E) (TC 2.A.86) family.</text>
</comment>
<keyword evidence="5 6" id="KW-0472">Membrane</keyword>
<dbReference type="GO" id="GO:0016020">
    <property type="term" value="C:membrane"/>
    <property type="evidence" value="ECO:0007669"/>
    <property type="project" value="UniProtKB-SubCell"/>
</dbReference>
<feature type="transmembrane region" description="Helical" evidence="6">
    <location>
        <begin position="206"/>
        <end position="229"/>
    </location>
</feature>
<comment type="subcellular location">
    <subcellularLocation>
        <location evidence="1">Membrane</location>
        <topology evidence="1">Multi-pass membrane protein</topology>
    </subcellularLocation>
</comment>
<evidence type="ECO:0000313" key="8">
    <source>
        <dbReference type="Proteomes" id="UP000033965"/>
    </source>
</evidence>
<feature type="transmembrane region" description="Helical" evidence="6">
    <location>
        <begin position="32"/>
        <end position="50"/>
    </location>
</feature>
<dbReference type="Pfam" id="PF01594">
    <property type="entry name" value="AI-2E_transport"/>
    <property type="match status" value="1"/>
</dbReference>
<keyword evidence="4 6" id="KW-1133">Transmembrane helix</keyword>
<dbReference type="PANTHER" id="PTHR21716:SF4">
    <property type="entry name" value="TRANSMEMBRANE PROTEIN 245"/>
    <property type="match status" value="1"/>
</dbReference>
<organism evidence="7 8">
    <name type="scientific">Candidatus Kaiserbacteria bacterium GW2011_GWA2_49_19</name>
    <dbReference type="NCBI Taxonomy" id="1618669"/>
    <lineage>
        <taxon>Bacteria</taxon>
        <taxon>Candidatus Kaiseribacteriota</taxon>
    </lineage>
</organism>
<dbReference type="AlphaFoldDB" id="A0A0G1VST3"/>
<feature type="transmembrane region" description="Helical" evidence="6">
    <location>
        <begin position="264"/>
        <end position="286"/>
    </location>
</feature>
<evidence type="ECO:0000256" key="6">
    <source>
        <dbReference type="SAM" id="Phobius"/>
    </source>
</evidence>
<evidence type="ECO:0000256" key="4">
    <source>
        <dbReference type="ARBA" id="ARBA00022989"/>
    </source>
</evidence>
<dbReference type="InterPro" id="IPR002549">
    <property type="entry name" value="AI-2E-like"/>
</dbReference>